<dbReference type="CDD" id="cd00093">
    <property type="entry name" value="HTH_XRE"/>
    <property type="match status" value="1"/>
</dbReference>
<dbReference type="OrthoDB" id="1766270at2"/>
<organism evidence="3 4">
    <name type="scientific">Faecalicoccus pleomorphus</name>
    <dbReference type="NCBI Taxonomy" id="1323"/>
    <lineage>
        <taxon>Bacteria</taxon>
        <taxon>Bacillati</taxon>
        <taxon>Bacillota</taxon>
        <taxon>Erysipelotrichia</taxon>
        <taxon>Erysipelotrichales</taxon>
        <taxon>Erysipelotrichaceae</taxon>
        <taxon>Faecalicoccus</taxon>
    </lineage>
</organism>
<dbReference type="SMART" id="SM00530">
    <property type="entry name" value="HTH_XRE"/>
    <property type="match status" value="1"/>
</dbReference>
<dbReference type="SUPFAM" id="SSF47413">
    <property type="entry name" value="lambda repressor-like DNA-binding domains"/>
    <property type="match status" value="1"/>
</dbReference>
<feature type="domain" description="HTH cro/C1-type" evidence="2">
    <location>
        <begin position="8"/>
        <end position="62"/>
    </location>
</feature>
<dbReference type="PANTHER" id="PTHR46558">
    <property type="entry name" value="TRACRIPTIONAL REGULATORY PROTEIN-RELATED-RELATED"/>
    <property type="match status" value="1"/>
</dbReference>
<dbReference type="AlphaFoldDB" id="A0A380LM08"/>
<dbReference type="InterPro" id="IPR010982">
    <property type="entry name" value="Lambda_DNA-bd_dom_sf"/>
</dbReference>
<dbReference type="Pfam" id="PF01381">
    <property type="entry name" value="HTH_3"/>
    <property type="match status" value="1"/>
</dbReference>
<proteinExistence type="predicted"/>
<dbReference type="PROSITE" id="PS50943">
    <property type="entry name" value="HTH_CROC1"/>
    <property type="match status" value="1"/>
</dbReference>
<dbReference type="PANTHER" id="PTHR46558:SF11">
    <property type="entry name" value="HTH-TYPE TRANSCRIPTIONAL REGULATOR XRE"/>
    <property type="match status" value="1"/>
</dbReference>
<name>A0A380LM08_9FIRM</name>
<accession>A0A380LM08</accession>
<evidence type="ECO:0000256" key="1">
    <source>
        <dbReference type="ARBA" id="ARBA00023125"/>
    </source>
</evidence>
<sequence length="315" mass="36586">MTYIQSNLKFLRNKMNISQEELAKRLFVTHQTVSNHENGKSQPNFEMIEKYASFFNVPFEDLIHKDLSLKQKPTRILFDSIIFDTKDKVFIILDGSKGTYSYKNIKKCEILNEKARFRGKEPPFTHQVVTGVDWMIAANFMEQPFYVGLRITMKDDTQLVVYISKNPTRTQTDQHIKAFQEAEKIKHLIDRIINKYQLESGPVTVNKKENTFTIHSGDCGVYPLNELVKCSVVFEKARDAKHNKPFARQMLISPMTQGFAGIYSLHIGLQFTFKDGNKKYAYVSQNAVQPYSDEYRKIHLQAQQMRKGIVKLISH</sequence>
<dbReference type="EMBL" id="UHFX01000003">
    <property type="protein sequence ID" value="SUO03630.1"/>
    <property type="molecule type" value="Genomic_DNA"/>
</dbReference>
<keyword evidence="1 3" id="KW-0238">DNA-binding</keyword>
<evidence type="ECO:0000313" key="4">
    <source>
        <dbReference type="Proteomes" id="UP000255523"/>
    </source>
</evidence>
<dbReference type="RefSeq" id="WP_051130135.1">
    <property type="nucleotide sequence ID" value="NZ_JACJKL010000004.1"/>
</dbReference>
<reference evidence="3 4" key="1">
    <citation type="submission" date="2018-06" db="EMBL/GenBank/DDBJ databases">
        <authorList>
            <consortium name="Pathogen Informatics"/>
            <person name="Doyle S."/>
        </authorList>
    </citation>
    <scope>NUCLEOTIDE SEQUENCE [LARGE SCALE GENOMIC DNA]</scope>
    <source>
        <strain evidence="3 4">NCTC11087</strain>
    </source>
</reference>
<protein>
    <submittedName>
        <fullName evidence="3">DNA-binding protein</fullName>
    </submittedName>
</protein>
<dbReference type="Proteomes" id="UP000255523">
    <property type="component" value="Unassembled WGS sequence"/>
</dbReference>
<dbReference type="InterPro" id="IPR001387">
    <property type="entry name" value="Cro/C1-type_HTH"/>
</dbReference>
<evidence type="ECO:0000313" key="3">
    <source>
        <dbReference type="EMBL" id="SUO03630.1"/>
    </source>
</evidence>
<dbReference type="Gene3D" id="1.10.260.40">
    <property type="entry name" value="lambda repressor-like DNA-binding domains"/>
    <property type="match status" value="1"/>
</dbReference>
<evidence type="ECO:0000259" key="2">
    <source>
        <dbReference type="PROSITE" id="PS50943"/>
    </source>
</evidence>
<dbReference type="GO" id="GO:0003677">
    <property type="term" value="F:DNA binding"/>
    <property type="evidence" value="ECO:0007669"/>
    <property type="project" value="UniProtKB-KW"/>
</dbReference>
<keyword evidence="4" id="KW-1185">Reference proteome</keyword>
<gene>
    <name evidence="3" type="ORF">NCTC11087_00498</name>
</gene>
<dbReference type="GeneID" id="77461482"/>